<accession>A0A4R0P007</accession>
<evidence type="ECO:0000313" key="3">
    <source>
        <dbReference type="Proteomes" id="UP000291485"/>
    </source>
</evidence>
<keyword evidence="3" id="KW-1185">Reference proteome</keyword>
<feature type="region of interest" description="Disordered" evidence="1">
    <location>
        <begin position="122"/>
        <end position="143"/>
    </location>
</feature>
<organism evidence="2 3">
    <name type="scientific">Pedobacter frigidisoli</name>
    <dbReference type="NCBI Taxonomy" id="2530455"/>
    <lineage>
        <taxon>Bacteria</taxon>
        <taxon>Pseudomonadati</taxon>
        <taxon>Bacteroidota</taxon>
        <taxon>Sphingobacteriia</taxon>
        <taxon>Sphingobacteriales</taxon>
        <taxon>Sphingobacteriaceae</taxon>
        <taxon>Pedobacter</taxon>
    </lineage>
</organism>
<evidence type="ECO:0000256" key="1">
    <source>
        <dbReference type="SAM" id="MobiDB-lite"/>
    </source>
</evidence>
<comment type="caution">
    <text evidence="2">The sequence shown here is derived from an EMBL/GenBank/DDBJ whole genome shotgun (WGS) entry which is preliminary data.</text>
</comment>
<name>A0A4R0P007_9SPHI</name>
<protein>
    <submittedName>
        <fullName evidence="2">Uncharacterized protein</fullName>
    </submittedName>
</protein>
<dbReference type="OrthoDB" id="292264at2"/>
<dbReference type="AlphaFoldDB" id="A0A4R0P007"/>
<dbReference type="Proteomes" id="UP000291485">
    <property type="component" value="Unassembled WGS sequence"/>
</dbReference>
<dbReference type="EMBL" id="SJSN01000008">
    <property type="protein sequence ID" value="TCD08491.1"/>
    <property type="molecule type" value="Genomic_DNA"/>
</dbReference>
<reference evidence="2 3" key="1">
    <citation type="submission" date="2019-02" db="EMBL/GenBank/DDBJ databases">
        <title>Pedobacter sp. RP-3-11 sp. nov., isolated from Arctic soil.</title>
        <authorList>
            <person name="Dahal R.H."/>
        </authorList>
    </citation>
    <scope>NUCLEOTIDE SEQUENCE [LARGE SCALE GENOMIC DNA]</scope>
    <source>
        <strain evidence="2 3">RP-3-11</strain>
    </source>
</reference>
<evidence type="ECO:0000313" key="2">
    <source>
        <dbReference type="EMBL" id="TCD08491.1"/>
    </source>
</evidence>
<proteinExistence type="predicted"/>
<dbReference type="RefSeq" id="WP_131558869.1">
    <property type="nucleotide sequence ID" value="NZ_SJSN01000008.1"/>
</dbReference>
<gene>
    <name evidence="2" type="ORF">EZ449_11645</name>
</gene>
<sequence length="143" mass="15807">MNIQNIEGLSGDQIRSLVAQGGKFVMYKYCISIILMTFNNPSDFHFIHPGKSRITPGLGHLFTNFFLGWWGIPWGPVYTIGNIYTILSGGKDYTAEILAHINQNDPTYGTGTSYNIPGQNNGGSPYNIPASNNENTNTYNIPQ</sequence>